<dbReference type="Gene3D" id="2.40.30.170">
    <property type="match status" value="1"/>
</dbReference>
<keyword evidence="7" id="KW-1185">Reference proteome</keyword>
<evidence type="ECO:0000259" key="5">
    <source>
        <dbReference type="Pfam" id="PF25917"/>
    </source>
</evidence>
<dbReference type="Pfam" id="PF25917">
    <property type="entry name" value="BSH_RND"/>
    <property type="match status" value="1"/>
</dbReference>
<dbReference type="InterPro" id="IPR006143">
    <property type="entry name" value="RND_pump_MFP"/>
</dbReference>
<dbReference type="Gene3D" id="1.10.287.470">
    <property type="entry name" value="Helix hairpin bin"/>
    <property type="match status" value="1"/>
</dbReference>
<dbReference type="InterPro" id="IPR058625">
    <property type="entry name" value="MdtA-like_BSH"/>
</dbReference>
<dbReference type="Proteomes" id="UP000315995">
    <property type="component" value="Chromosome"/>
</dbReference>
<reference evidence="6 7" key="1">
    <citation type="submission" date="2019-06" db="EMBL/GenBank/DDBJ databases">
        <title>Persicimonas caeni gen. nov., sp. nov., a predatory bacterium isolated from solar saltern.</title>
        <authorList>
            <person name="Wang S."/>
        </authorList>
    </citation>
    <scope>NUCLEOTIDE SEQUENCE [LARGE SCALE GENOMIC DNA]</scope>
    <source>
        <strain evidence="6 7">YN101</strain>
    </source>
</reference>
<keyword evidence="4" id="KW-1133">Transmembrane helix</keyword>
<evidence type="ECO:0000256" key="3">
    <source>
        <dbReference type="SAM" id="MobiDB-lite"/>
    </source>
</evidence>
<name>A0A4Y6Q187_PERCE</name>
<dbReference type="OrthoDB" id="9806939at2"/>
<organism evidence="6 7">
    <name type="scientific">Persicimonas caeni</name>
    <dbReference type="NCBI Taxonomy" id="2292766"/>
    <lineage>
        <taxon>Bacteria</taxon>
        <taxon>Deltaproteobacteria</taxon>
        <taxon>Bradymonadales</taxon>
        <taxon>Bradymonadaceae</taxon>
        <taxon>Persicimonas</taxon>
    </lineage>
</organism>
<feature type="coiled-coil region" evidence="2">
    <location>
        <begin position="167"/>
        <end position="194"/>
    </location>
</feature>
<evidence type="ECO:0000256" key="4">
    <source>
        <dbReference type="SAM" id="Phobius"/>
    </source>
</evidence>
<sequence length="422" mass="46157">MNPVAKNVAKFGLPLVVLAAAVGLVVLLVSTKKEPERKEKREQRVLVQTEMVEASSHRLNVQAAGEVVAARNLVVTPQVSGRLVWVNDKLVPGGIIRKGETLFRVDPADYRIAVEEAKTQLAQAEAQLAQERGRVQVAQREWELFKNELDEDQRDRDPSLALRKPQLESAKVAVDAAKARLKRAQLNLSRTSVEAPFDAFVANESADIGQLVGAQSQVASLVGTEKFWVRMSVPVEKISYISVPGVNAQEGSKAIVRQDAGKETIEREGKVVRLLGDLDPQGRMARVLVEIADPFGLNDLDETDEPKQRGIPLLLSSFVDVEVQGPAVDDLIEIPREAIRDGDKAFVFAKDKTLAVRPVDVIWERPDTILVKSGVKDGERVIVSPIATAVDGMKLRAQDDKEERADAASQGAKKPAEEASDE</sequence>
<dbReference type="Gene3D" id="2.40.50.100">
    <property type="match status" value="1"/>
</dbReference>
<feature type="coiled-coil region" evidence="2">
    <location>
        <begin position="114"/>
        <end position="141"/>
    </location>
</feature>
<comment type="similarity">
    <text evidence="1">Belongs to the membrane fusion protein (MFP) (TC 8.A.1) family.</text>
</comment>
<evidence type="ECO:0000313" key="7">
    <source>
        <dbReference type="Proteomes" id="UP000315995"/>
    </source>
</evidence>
<evidence type="ECO:0000256" key="1">
    <source>
        <dbReference type="ARBA" id="ARBA00009477"/>
    </source>
</evidence>
<accession>A0A4Y6Q187</accession>
<dbReference type="PANTHER" id="PTHR30469:SF12">
    <property type="entry name" value="MULTIDRUG RESISTANCE PROTEIN MDTA"/>
    <property type="match status" value="1"/>
</dbReference>
<dbReference type="NCBIfam" id="TIGR01730">
    <property type="entry name" value="RND_mfp"/>
    <property type="match status" value="1"/>
</dbReference>
<dbReference type="EMBL" id="CP041186">
    <property type="protein sequence ID" value="QDG54209.1"/>
    <property type="molecule type" value="Genomic_DNA"/>
</dbReference>
<dbReference type="PANTHER" id="PTHR30469">
    <property type="entry name" value="MULTIDRUG RESISTANCE PROTEIN MDTA"/>
    <property type="match status" value="1"/>
</dbReference>
<evidence type="ECO:0000256" key="2">
    <source>
        <dbReference type="SAM" id="Coils"/>
    </source>
</evidence>
<keyword evidence="4" id="KW-0472">Membrane</keyword>
<dbReference type="GO" id="GO:1990281">
    <property type="term" value="C:efflux pump complex"/>
    <property type="evidence" value="ECO:0007669"/>
    <property type="project" value="TreeGrafter"/>
</dbReference>
<keyword evidence="4" id="KW-0812">Transmembrane</keyword>
<dbReference type="Gene3D" id="2.40.420.20">
    <property type="match status" value="1"/>
</dbReference>
<dbReference type="AlphaFoldDB" id="A0A4Y6Q187"/>
<feature type="compositionally biased region" description="Basic and acidic residues" evidence="3">
    <location>
        <begin position="394"/>
        <end position="406"/>
    </location>
</feature>
<accession>A0A5B8YC79</accession>
<feature type="transmembrane region" description="Helical" evidence="4">
    <location>
        <begin position="12"/>
        <end position="31"/>
    </location>
</feature>
<dbReference type="RefSeq" id="WP_141200653.1">
    <property type="nucleotide sequence ID" value="NZ_CP041186.1"/>
</dbReference>
<evidence type="ECO:0000313" key="6">
    <source>
        <dbReference type="EMBL" id="QDG54209.1"/>
    </source>
</evidence>
<proteinExistence type="inferred from homology"/>
<dbReference type="SUPFAM" id="SSF111369">
    <property type="entry name" value="HlyD-like secretion proteins"/>
    <property type="match status" value="1"/>
</dbReference>
<gene>
    <name evidence="6" type="ORF">FIV42_26740</name>
</gene>
<dbReference type="GO" id="GO:0015562">
    <property type="term" value="F:efflux transmembrane transporter activity"/>
    <property type="evidence" value="ECO:0007669"/>
    <property type="project" value="TreeGrafter"/>
</dbReference>
<feature type="region of interest" description="Disordered" evidence="3">
    <location>
        <begin position="394"/>
        <end position="422"/>
    </location>
</feature>
<feature type="domain" description="Multidrug resistance protein MdtA-like barrel-sandwich hybrid" evidence="5">
    <location>
        <begin position="74"/>
        <end position="221"/>
    </location>
</feature>
<protein>
    <submittedName>
        <fullName evidence="6">Efflux RND transporter periplasmic adaptor subunit</fullName>
    </submittedName>
</protein>
<keyword evidence="2" id="KW-0175">Coiled coil</keyword>